<dbReference type="InterPro" id="IPR006311">
    <property type="entry name" value="TAT_signal"/>
</dbReference>
<name>A4TGD1_MYCGI</name>
<feature type="region of interest" description="Disordered" evidence="1">
    <location>
        <begin position="281"/>
        <end position="304"/>
    </location>
</feature>
<feature type="transmembrane region" description="Helical" evidence="2">
    <location>
        <begin position="188"/>
        <end position="207"/>
    </location>
</feature>
<feature type="transmembrane region" description="Helical" evidence="2">
    <location>
        <begin position="82"/>
        <end position="106"/>
    </location>
</feature>
<feature type="compositionally biased region" description="Polar residues" evidence="1">
    <location>
        <begin position="294"/>
        <end position="304"/>
    </location>
</feature>
<reference evidence="3" key="1">
    <citation type="submission" date="2007-04" db="EMBL/GenBank/DDBJ databases">
        <title>Complete sequence of plasmid1 pMFLV01 of Mycobacterium gilvum PYR-GCK.</title>
        <authorList>
            <consortium name="US DOE Joint Genome Institute"/>
            <person name="Copeland A."/>
            <person name="Lucas S."/>
            <person name="Lapidus A."/>
            <person name="Barry K."/>
            <person name="Detter J.C."/>
            <person name="Glavina del Rio T."/>
            <person name="Hammon N."/>
            <person name="Israni S."/>
            <person name="Dalin E."/>
            <person name="Tice H."/>
            <person name="Pitluck S."/>
            <person name="Chain P."/>
            <person name="Malfatti S."/>
            <person name="Shin M."/>
            <person name="Vergez L."/>
            <person name="Schmutz J."/>
            <person name="Larimer F."/>
            <person name="Land M."/>
            <person name="Hauser L."/>
            <person name="Kyrpides N."/>
            <person name="Mikhailova N."/>
            <person name="Miller C."/>
            <person name="Richardson P."/>
        </authorList>
    </citation>
    <scope>NUCLEOTIDE SEQUENCE</scope>
    <source>
        <strain evidence="3">PYR-GCK</strain>
        <plasmid evidence="3">pMFLV01</plasmid>
    </source>
</reference>
<accession>A4TGD1</accession>
<dbReference type="KEGG" id="mgi:Mflv_5353"/>
<dbReference type="InterPro" id="IPR012666">
    <property type="entry name" value="CbtA_put"/>
</dbReference>
<gene>
    <name evidence="3" type="ordered locus">Mflv_5353</name>
</gene>
<keyword evidence="2" id="KW-0472">Membrane</keyword>
<sequence>MPKPKGTNEIEKQIIWRGLLAGAAAGVLAFGFARIFAAPQTARAIEYEDGVRAAREAMDSPGGHAGHGENVDLFTRTVQMNIGMGLGLLAFSVAIGALFAVVFAVAYGRVGDVSARLLSLYIAGGMLLSLYVVPNLKYPASPPALSLDQTVRERTLLYVLMVVLSGALLIGAVVLARRWVAKLGAFNGALAAAGAYATTMAIVMFALPTINETPAPLRDATGAIVYEGFPADVLYYFRLYALGTQVVIYTTIGLVLGAMMSRLVAERQKTSSELCRPIPRLGGHPALSPEPVSSGIQVSSGDRV</sequence>
<geneLocation type="plasmid" evidence="3">
    <name>pMFLV01</name>
</geneLocation>
<feature type="transmembrane region" description="Helical" evidence="2">
    <location>
        <begin position="14"/>
        <end position="37"/>
    </location>
</feature>
<dbReference type="HOGENOM" id="CLU_090632_0_0_11"/>
<dbReference type="PROSITE" id="PS51318">
    <property type="entry name" value="TAT"/>
    <property type="match status" value="1"/>
</dbReference>
<dbReference type="Pfam" id="PF09490">
    <property type="entry name" value="CbtA"/>
    <property type="match status" value="1"/>
</dbReference>
<feature type="transmembrane region" description="Helical" evidence="2">
    <location>
        <begin position="239"/>
        <end position="259"/>
    </location>
</feature>
<feature type="transmembrane region" description="Helical" evidence="2">
    <location>
        <begin position="118"/>
        <end position="136"/>
    </location>
</feature>
<feature type="transmembrane region" description="Helical" evidence="2">
    <location>
        <begin position="156"/>
        <end position="176"/>
    </location>
</feature>
<evidence type="ECO:0000256" key="1">
    <source>
        <dbReference type="SAM" id="MobiDB-lite"/>
    </source>
</evidence>
<keyword evidence="3" id="KW-0614">Plasmid</keyword>
<protein>
    <submittedName>
        <fullName evidence="3">Uncharacterized protein</fullName>
    </submittedName>
</protein>
<keyword evidence="2" id="KW-1133">Transmembrane helix</keyword>
<dbReference type="AlphaFoldDB" id="A4TGD1"/>
<evidence type="ECO:0000313" key="3">
    <source>
        <dbReference type="EMBL" id="ABP47816.1"/>
    </source>
</evidence>
<dbReference type="EMBL" id="CP000657">
    <property type="protein sequence ID" value="ABP47816.1"/>
    <property type="molecule type" value="Genomic_DNA"/>
</dbReference>
<evidence type="ECO:0000256" key="2">
    <source>
        <dbReference type="SAM" id="Phobius"/>
    </source>
</evidence>
<organism evidence="3">
    <name type="scientific">Mycolicibacterium gilvum (strain PYR-GCK)</name>
    <name type="common">Mycobacterium gilvum (strain PYR-GCK)</name>
    <dbReference type="NCBI Taxonomy" id="350054"/>
    <lineage>
        <taxon>Bacteria</taxon>
        <taxon>Bacillati</taxon>
        <taxon>Actinomycetota</taxon>
        <taxon>Actinomycetes</taxon>
        <taxon>Mycobacteriales</taxon>
        <taxon>Mycobacteriaceae</taxon>
        <taxon>Mycolicibacterium</taxon>
    </lineage>
</organism>
<proteinExistence type="predicted"/>
<keyword evidence="2" id="KW-0812">Transmembrane</keyword>